<proteinExistence type="predicted"/>
<gene>
    <name evidence="1" type="ORF">UFOPK4095_01221</name>
</gene>
<organism evidence="1">
    <name type="scientific">freshwater metagenome</name>
    <dbReference type="NCBI Taxonomy" id="449393"/>
    <lineage>
        <taxon>unclassified sequences</taxon>
        <taxon>metagenomes</taxon>
        <taxon>ecological metagenomes</taxon>
    </lineage>
</organism>
<protein>
    <submittedName>
        <fullName evidence="1">Unannotated protein</fullName>
    </submittedName>
</protein>
<accession>A0A6J7R828</accession>
<reference evidence="1" key="1">
    <citation type="submission" date="2020-05" db="EMBL/GenBank/DDBJ databases">
        <authorList>
            <person name="Chiriac C."/>
            <person name="Salcher M."/>
            <person name="Ghai R."/>
            <person name="Kavagutti S V."/>
        </authorList>
    </citation>
    <scope>NUCLEOTIDE SEQUENCE</scope>
</reference>
<dbReference type="EMBL" id="CAFBPI010000114">
    <property type="protein sequence ID" value="CAB5024810.1"/>
    <property type="molecule type" value="Genomic_DNA"/>
</dbReference>
<sequence length="161" mass="17337">MLPSSLAVAVAEAELQVHPTFLATEVMAQITHLLRIQMVVQLALALLVAVVKDKVAQDLITMEPAFLHHKHSLMVERVELVAVISVLELSVERLTVALVVVAQAAMVVAQAEVITVALEEITQQLEVHILPALAAVLTILGRVKLIPLLQIAIPLAQSPSH</sequence>
<evidence type="ECO:0000313" key="1">
    <source>
        <dbReference type="EMBL" id="CAB5024810.1"/>
    </source>
</evidence>
<name>A0A6J7R828_9ZZZZ</name>
<dbReference type="AlphaFoldDB" id="A0A6J7R828"/>